<gene>
    <name evidence="9" type="ORF">Z520_08897</name>
</gene>
<dbReference type="PANTHER" id="PTHR13003">
    <property type="entry name" value="NUP107-RELATED"/>
    <property type="match status" value="1"/>
</dbReference>
<proteinExistence type="inferred from homology"/>
<dbReference type="InterPro" id="IPR007252">
    <property type="entry name" value="Nup84/Nup107"/>
</dbReference>
<reference evidence="9 10" key="1">
    <citation type="submission" date="2015-01" db="EMBL/GenBank/DDBJ databases">
        <title>The Genome Sequence of Fonsecaea multimorphosa CBS 102226.</title>
        <authorList>
            <consortium name="The Broad Institute Genomics Platform"/>
            <person name="Cuomo C."/>
            <person name="de Hoog S."/>
            <person name="Gorbushina A."/>
            <person name="Stielow B."/>
            <person name="Teixiera M."/>
            <person name="Abouelleil A."/>
            <person name="Chapman S.B."/>
            <person name="Priest M."/>
            <person name="Young S.K."/>
            <person name="Wortman J."/>
            <person name="Nusbaum C."/>
            <person name="Birren B."/>
        </authorList>
    </citation>
    <scope>NUCLEOTIDE SEQUENCE [LARGE SCALE GENOMIC DNA]</scope>
    <source>
        <strain evidence="9 10">CBS 102226</strain>
    </source>
</reference>
<dbReference type="OrthoDB" id="3098at2759"/>
<evidence type="ECO:0000256" key="7">
    <source>
        <dbReference type="RuleBase" id="RU365072"/>
    </source>
</evidence>
<keyword evidence="6 7" id="KW-0539">Nucleus</keyword>
<dbReference type="GO" id="GO:0017056">
    <property type="term" value="F:structural constituent of nuclear pore"/>
    <property type="evidence" value="ECO:0007669"/>
    <property type="project" value="UniProtKB-UniRule"/>
</dbReference>
<dbReference type="RefSeq" id="XP_016629503.1">
    <property type="nucleotide sequence ID" value="XM_016779393.1"/>
</dbReference>
<dbReference type="GeneID" id="27714643"/>
<dbReference type="GO" id="GO:0006606">
    <property type="term" value="P:protein import into nucleus"/>
    <property type="evidence" value="ECO:0007669"/>
    <property type="project" value="TreeGrafter"/>
</dbReference>
<evidence type="ECO:0000256" key="3">
    <source>
        <dbReference type="ARBA" id="ARBA00022927"/>
    </source>
</evidence>
<feature type="compositionally biased region" description="Acidic residues" evidence="8">
    <location>
        <begin position="791"/>
        <end position="800"/>
    </location>
</feature>
<dbReference type="Gene3D" id="1.10.3450.20">
    <property type="match status" value="1"/>
</dbReference>
<evidence type="ECO:0000256" key="4">
    <source>
        <dbReference type="ARBA" id="ARBA00023010"/>
    </source>
</evidence>
<evidence type="ECO:0000313" key="10">
    <source>
        <dbReference type="Proteomes" id="UP000053411"/>
    </source>
</evidence>
<feature type="compositionally biased region" description="Acidic residues" evidence="8">
    <location>
        <begin position="44"/>
        <end position="58"/>
    </location>
</feature>
<organism evidence="9 10">
    <name type="scientific">Fonsecaea multimorphosa CBS 102226</name>
    <dbReference type="NCBI Taxonomy" id="1442371"/>
    <lineage>
        <taxon>Eukaryota</taxon>
        <taxon>Fungi</taxon>
        <taxon>Dikarya</taxon>
        <taxon>Ascomycota</taxon>
        <taxon>Pezizomycotina</taxon>
        <taxon>Eurotiomycetes</taxon>
        <taxon>Chaetothyriomycetidae</taxon>
        <taxon>Chaetothyriales</taxon>
        <taxon>Herpotrichiellaceae</taxon>
        <taxon>Fonsecaea</taxon>
    </lineage>
</organism>
<evidence type="ECO:0000256" key="5">
    <source>
        <dbReference type="ARBA" id="ARBA00023132"/>
    </source>
</evidence>
<evidence type="ECO:0000256" key="8">
    <source>
        <dbReference type="SAM" id="MobiDB-lite"/>
    </source>
</evidence>
<dbReference type="GO" id="GO:0000973">
    <property type="term" value="P:post-transcriptional tethering of RNA polymerase II gene DNA at nuclear periphery"/>
    <property type="evidence" value="ECO:0007669"/>
    <property type="project" value="TreeGrafter"/>
</dbReference>
<feature type="region of interest" description="Disordered" evidence="8">
    <location>
        <begin position="1"/>
        <end position="72"/>
    </location>
</feature>
<dbReference type="GO" id="GO:0031080">
    <property type="term" value="C:nuclear pore outer ring"/>
    <property type="evidence" value="ECO:0007669"/>
    <property type="project" value="TreeGrafter"/>
</dbReference>
<comment type="similarity">
    <text evidence="7">Belongs to the nucleoporin Nup84/Nup107 family.</text>
</comment>
<dbReference type="AlphaFoldDB" id="A0A0D2H0Q0"/>
<dbReference type="STRING" id="1442371.A0A0D2H0Q0"/>
<evidence type="ECO:0000256" key="2">
    <source>
        <dbReference type="ARBA" id="ARBA00022816"/>
    </source>
</evidence>
<dbReference type="GO" id="GO:0006406">
    <property type="term" value="P:mRNA export from nucleus"/>
    <property type="evidence" value="ECO:0007669"/>
    <property type="project" value="TreeGrafter"/>
</dbReference>
<accession>A0A0D2H0Q0</accession>
<dbReference type="Gene3D" id="1.20.190.50">
    <property type="match status" value="1"/>
</dbReference>
<evidence type="ECO:0000313" key="9">
    <source>
        <dbReference type="EMBL" id="KIX95380.1"/>
    </source>
</evidence>
<dbReference type="VEuPathDB" id="FungiDB:Z520_08897"/>
<keyword evidence="10" id="KW-1185">Reference proteome</keyword>
<feature type="compositionally biased region" description="Polar residues" evidence="8">
    <location>
        <begin position="1"/>
        <end position="22"/>
    </location>
</feature>
<keyword evidence="1 7" id="KW-0813">Transport</keyword>
<dbReference type="GO" id="GO:0031965">
    <property type="term" value="C:nuclear membrane"/>
    <property type="evidence" value="ECO:0007669"/>
    <property type="project" value="UniProtKB-SubCell"/>
</dbReference>
<sequence length="1031" mass="116353">MAPITRSSVHGRQSQVSQQRSFLQVEFTEPNGQMDNHGAFEESQVPDEDQEMDDQDEEASVHEGGTNQNRFPFIPANMMDSTAVETQSEANMLIDTLGAPSPFRSSAQEMLRPLQDTADRVSRQVEEFAKALDRFVSNRQPTDNSLWDDAMVLLEKYSKIADIRKSKTPAQEPVEELEKIQLESDLWILVRNLLYCESPLSLNDAQIAQESRLGGLHRYSSNVELWTAFLDSDAVAQEYETILAWLQERAAATSPPIEDCTRSLSEKSERGDGIWSAGPIFTQTAIKQQKRTRVWSIPLEPSNPGLDRTHVRKVDQKPLVAQLDPDAPTRESAVLQEQDEFHDQAAWQTYWEMLRRGYTNSQIQSWFAERKEVWRYATLCGCGPHAEQMVNSPWLRILNFASNSEWFERCEALAQNPLIQDQFQKATYGVLCGDVGASRSASRSIDDNLFSILNSLLIRRYRNYLQAYRKRLTDTAATEYRPLPPSTAEIQQYVTLAQSNPTTRDESYQPHKLMELAIVSKDFDDFFVNIGRAAASVAHTTGQGSHLMTRNSDEGTEVAMLNAQDQDSVRMVAHLQLLFRSLGLLQSSYAEHEYELENNIAAYIGLLENWGKWLLIPLYASKLSKKRSHHVLGAILINVTDRRERDLQVKLMKQYNINVSEVTYGIFSLANYSDLQKLRRYKHGPITARLTVLGGSGKLAQHKVRPSLMTGEVTEADEKAVRSVEWIRYVDAENWGAAAWSVAVLYKVFLVEGRFVALRQLLDRVRLSDMSLAALGMNLQFADADPPADNVESEVEELDEAPVTPMSSPTRKRKAANSDHPLTRAGSDRQTLALKSLIWKHLEQLVTAVDALDVFQEAADGLEQHRRNPSALKNYKSALKRALEEVRQAMVPLLDNEFLCQPQDEMEAVVLNDIRNHYIPECILAYNSALWFAGHFASRAWLVECMTLAQVVAETPMLTNAFVESRRMKELVRAFAVDSQALLQATEQGASGGAGGSASRTKKIKTDKGNADIWKVSWKEQTEPLDLEAMD</sequence>
<dbReference type="Proteomes" id="UP000053411">
    <property type="component" value="Unassembled WGS sequence"/>
</dbReference>
<keyword evidence="5 7" id="KW-0906">Nuclear pore complex</keyword>
<keyword evidence="3" id="KW-0653">Protein transport</keyword>
<comment type="subunit">
    <text evidence="7">Part of the nuclear pore complex (NPC).</text>
</comment>
<evidence type="ECO:0000256" key="6">
    <source>
        <dbReference type="ARBA" id="ARBA00023242"/>
    </source>
</evidence>
<feature type="region of interest" description="Disordered" evidence="8">
    <location>
        <begin position="988"/>
        <end position="1007"/>
    </location>
</feature>
<dbReference type="Pfam" id="PF04121">
    <property type="entry name" value="Nup84_Nup100"/>
    <property type="match status" value="1"/>
</dbReference>
<evidence type="ECO:0000256" key="1">
    <source>
        <dbReference type="ARBA" id="ARBA00022448"/>
    </source>
</evidence>
<protein>
    <recommendedName>
        <fullName evidence="7">Nuclear pore complex protein</fullName>
    </recommendedName>
</protein>
<comment type="function">
    <text evidence="7">Functions as a component of the nuclear pore complex (NPC).</text>
</comment>
<name>A0A0D2H0Q0_9EURO</name>
<dbReference type="PANTHER" id="PTHR13003:SF2">
    <property type="entry name" value="NUCLEAR PORE COMPLEX PROTEIN NUP107"/>
    <property type="match status" value="1"/>
</dbReference>
<feature type="region of interest" description="Disordered" evidence="8">
    <location>
        <begin position="786"/>
        <end position="824"/>
    </location>
</feature>
<comment type="subcellular location">
    <subcellularLocation>
        <location evidence="7">Nucleus</location>
        <location evidence="7">Nuclear pore complex</location>
    </subcellularLocation>
    <subcellularLocation>
        <location evidence="7">Nucleus membrane</location>
    </subcellularLocation>
</comment>
<keyword evidence="2" id="KW-0509">mRNA transport</keyword>
<dbReference type="EMBL" id="KN848082">
    <property type="protein sequence ID" value="KIX95380.1"/>
    <property type="molecule type" value="Genomic_DNA"/>
</dbReference>
<keyword evidence="4 7" id="KW-0811">Translocation</keyword>
<keyword evidence="7" id="KW-0472">Membrane</keyword>